<dbReference type="Pfam" id="PF25597">
    <property type="entry name" value="SH3_retrovirus"/>
    <property type="match status" value="1"/>
</dbReference>
<keyword evidence="4" id="KW-0378">Hydrolase</keyword>
<keyword evidence="8" id="KW-0808">Transferase</keyword>
<dbReference type="SUPFAM" id="SSF53098">
    <property type="entry name" value="Ribonuclease H-like"/>
    <property type="match status" value="1"/>
</dbReference>
<keyword evidence="3" id="KW-0255">Endonuclease</keyword>
<dbReference type="GO" id="GO:0046872">
    <property type="term" value="F:metal ion binding"/>
    <property type="evidence" value="ECO:0007669"/>
    <property type="project" value="UniProtKB-KW"/>
</dbReference>
<feature type="compositionally biased region" description="Acidic residues" evidence="10">
    <location>
        <begin position="142"/>
        <end position="160"/>
    </location>
</feature>
<dbReference type="GO" id="GO:0015074">
    <property type="term" value="P:DNA integration"/>
    <property type="evidence" value="ECO:0007669"/>
    <property type="project" value="UniProtKB-KW"/>
</dbReference>
<reference evidence="12 13" key="1">
    <citation type="submission" date="2015-04" db="EMBL/GenBank/DDBJ databases">
        <title>Lasius niger genome sequencing.</title>
        <authorList>
            <person name="Konorov E.A."/>
            <person name="Nikitin M.A."/>
            <person name="Kirill M.V."/>
            <person name="Chang P."/>
        </authorList>
    </citation>
    <scope>NUCLEOTIDE SEQUENCE [LARGE SCALE GENOMIC DNA]</scope>
    <source>
        <tissue evidence="12">Whole</tissue>
    </source>
</reference>
<evidence type="ECO:0000256" key="5">
    <source>
        <dbReference type="ARBA" id="ARBA00022842"/>
    </source>
</evidence>
<dbReference type="InterPro" id="IPR036397">
    <property type="entry name" value="RNaseH_sf"/>
</dbReference>
<accession>A0A0J7JWQ3</accession>
<sequence>MNRTIVERAKSMMFDAELPKRYWVEAVATAVYLINRSPASGIDGRTPEEMWTGQSPNLQHLRVFGCKAMAQIRKERRQKWDSKANELIFVGYEDNVKGYRLMDPRTACVVKRRDVVFWRNFLCSEKVREPEEMRGTIDITFDGEDEHNEDEAKEVSDESDLSNASIDTVRETLESEYATDCGRNGLTSDEDTLIEDEQVPQAADHLTPEGLRRSTRVRKPVNMSDYVTYLAAARDTDEPQTVEDAICGANCEMKKSHGGGEKITGKE</sequence>
<dbReference type="GO" id="GO:0003676">
    <property type="term" value="F:nucleic acid binding"/>
    <property type="evidence" value="ECO:0007669"/>
    <property type="project" value="InterPro"/>
</dbReference>
<dbReference type="STRING" id="67767.A0A0J7JWQ3"/>
<dbReference type="PANTHER" id="PTHR42648:SF11">
    <property type="entry name" value="TRANSPOSON TY4-P GAG-POL POLYPROTEIN"/>
    <property type="match status" value="1"/>
</dbReference>
<evidence type="ECO:0000256" key="7">
    <source>
        <dbReference type="ARBA" id="ARBA00022918"/>
    </source>
</evidence>
<evidence type="ECO:0000259" key="11">
    <source>
        <dbReference type="Pfam" id="PF25597"/>
    </source>
</evidence>
<keyword evidence="2" id="KW-0479">Metal-binding</keyword>
<evidence type="ECO:0000256" key="1">
    <source>
        <dbReference type="ARBA" id="ARBA00022722"/>
    </source>
</evidence>
<evidence type="ECO:0000256" key="4">
    <source>
        <dbReference type="ARBA" id="ARBA00022801"/>
    </source>
</evidence>
<evidence type="ECO:0000313" key="12">
    <source>
        <dbReference type="EMBL" id="KMQ82524.1"/>
    </source>
</evidence>
<evidence type="ECO:0000313" key="13">
    <source>
        <dbReference type="Proteomes" id="UP000036403"/>
    </source>
</evidence>
<keyword evidence="6" id="KW-0229">DNA integration</keyword>
<comment type="caution">
    <text evidence="12">The sequence shown here is derived from an EMBL/GenBank/DDBJ whole genome shotgun (WGS) entry which is preliminary data.</text>
</comment>
<dbReference type="Gene3D" id="3.30.420.10">
    <property type="entry name" value="Ribonuclease H-like superfamily/Ribonuclease H"/>
    <property type="match status" value="1"/>
</dbReference>
<dbReference type="AlphaFoldDB" id="A0A0J7JWQ3"/>
<dbReference type="InterPro" id="IPR039537">
    <property type="entry name" value="Retrotran_Ty1/copia-like"/>
</dbReference>
<dbReference type="InterPro" id="IPR057670">
    <property type="entry name" value="SH3_retrovirus"/>
</dbReference>
<feature type="domain" description="Retroviral polymerase SH3-like" evidence="11">
    <location>
        <begin position="66"/>
        <end position="120"/>
    </location>
</feature>
<dbReference type="GO" id="GO:0016787">
    <property type="term" value="F:hydrolase activity"/>
    <property type="evidence" value="ECO:0007669"/>
    <property type="project" value="UniProtKB-KW"/>
</dbReference>
<dbReference type="PANTHER" id="PTHR42648">
    <property type="entry name" value="TRANSPOSASE, PUTATIVE-RELATED"/>
    <property type="match status" value="1"/>
</dbReference>
<dbReference type="InterPro" id="IPR012337">
    <property type="entry name" value="RNaseH-like_sf"/>
</dbReference>
<evidence type="ECO:0000256" key="3">
    <source>
        <dbReference type="ARBA" id="ARBA00022759"/>
    </source>
</evidence>
<dbReference type="PaxDb" id="67767-A0A0J7JWQ3"/>
<dbReference type="GO" id="GO:0003964">
    <property type="term" value="F:RNA-directed DNA polymerase activity"/>
    <property type="evidence" value="ECO:0007669"/>
    <property type="project" value="UniProtKB-KW"/>
</dbReference>
<evidence type="ECO:0000256" key="6">
    <source>
        <dbReference type="ARBA" id="ARBA00022908"/>
    </source>
</evidence>
<dbReference type="OrthoDB" id="430476at2759"/>
<protein>
    <submittedName>
        <fullName evidence="12">Retrovirus-related pol polyprotein from transposon tnt 1-94</fullName>
    </submittedName>
</protein>
<keyword evidence="8" id="KW-0548">Nucleotidyltransferase</keyword>
<gene>
    <name evidence="12" type="ORF">RF55_22640</name>
</gene>
<evidence type="ECO:0000256" key="8">
    <source>
        <dbReference type="ARBA" id="ARBA00022932"/>
    </source>
</evidence>
<evidence type="ECO:0000256" key="10">
    <source>
        <dbReference type="SAM" id="MobiDB-lite"/>
    </source>
</evidence>
<keyword evidence="7" id="KW-0695">RNA-directed DNA polymerase</keyword>
<evidence type="ECO:0000256" key="2">
    <source>
        <dbReference type="ARBA" id="ARBA00022723"/>
    </source>
</evidence>
<dbReference type="Proteomes" id="UP000036403">
    <property type="component" value="Unassembled WGS sequence"/>
</dbReference>
<dbReference type="EMBL" id="LBMM01024715">
    <property type="protein sequence ID" value="KMQ82524.1"/>
    <property type="molecule type" value="Genomic_DNA"/>
</dbReference>
<dbReference type="GO" id="GO:0006310">
    <property type="term" value="P:DNA recombination"/>
    <property type="evidence" value="ECO:0007669"/>
    <property type="project" value="UniProtKB-KW"/>
</dbReference>
<keyword evidence="5" id="KW-0460">Magnesium</keyword>
<dbReference type="GO" id="GO:0004519">
    <property type="term" value="F:endonuclease activity"/>
    <property type="evidence" value="ECO:0007669"/>
    <property type="project" value="UniProtKB-KW"/>
</dbReference>
<feature type="region of interest" description="Disordered" evidence="10">
    <location>
        <begin position="142"/>
        <end position="164"/>
    </location>
</feature>
<keyword evidence="1" id="KW-0540">Nuclease</keyword>
<organism evidence="12 13">
    <name type="scientific">Lasius niger</name>
    <name type="common">Black garden ant</name>
    <dbReference type="NCBI Taxonomy" id="67767"/>
    <lineage>
        <taxon>Eukaryota</taxon>
        <taxon>Metazoa</taxon>
        <taxon>Ecdysozoa</taxon>
        <taxon>Arthropoda</taxon>
        <taxon>Hexapoda</taxon>
        <taxon>Insecta</taxon>
        <taxon>Pterygota</taxon>
        <taxon>Neoptera</taxon>
        <taxon>Endopterygota</taxon>
        <taxon>Hymenoptera</taxon>
        <taxon>Apocrita</taxon>
        <taxon>Aculeata</taxon>
        <taxon>Formicoidea</taxon>
        <taxon>Formicidae</taxon>
        <taxon>Formicinae</taxon>
        <taxon>Lasius</taxon>
        <taxon>Lasius</taxon>
    </lineage>
</organism>
<dbReference type="GO" id="GO:0003887">
    <property type="term" value="F:DNA-directed DNA polymerase activity"/>
    <property type="evidence" value="ECO:0007669"/>
    <property type="project" value="UniProtKB-KW"/>
</dbReference>
<proteinExistence type="predicted"/>
<keyword evidence="13" id="KW-1185">Reference proteome</keyword>
<keyword evidence="8" id="KW-0239">DNA-directed DNA polymerase</keyword>
<evidence type="ECO:0000256" key="9">
    <source>
        <dbReference type="ARBA" id="ARBA00023172"/>
    </source>
</evidence>
<name>A0A0J7JWQ3_LASNI</name>
<keyword evidence="9" id="KW-0233">DNA recombination</keyword>